<dbReference type="GO" id="GO:0050354">
    <property type="term" value="F:triokinase activity"/>
    <property type="evidence" value="ECO:0007669"/>
    <property type="project" value="UniProtKB-EC"/>
</dbReference>
<evidence type="ECO:0000256" key="5">
    <source>
        <dbReference type="ARBA" id="ARBA00022741"/>
    </source>
</evidence>
<dbReference type="GO" id="GO:0005524">
    <property type="term" value="F:ATP binding"/>
    <property type="evidence" value="ECO:0007669"/>
    <property type="project" value="UniProtKB-KW"/>
</dbReference>
<dbReference type="Pfam" id="PF02733">
    <property type="entry name" value="Dak1"/>
    <property type="match status" value="1"/>
</dbReference>
<dbReference type="Gene3D" id="3.40.50.10440">
    <property type="entry name" value="Dihydroxyacetone kinase, domain 1"/>
    <property type="match status" value="1"/>
</dbReference>
<dbReference type="GO" id="GO:0019563">
    <property type="term" value="P:glycerol catabolic process"/>
    <property type="evidence" value="ECO:0007669"/>
    <property type="project" value="TreeGrafter"/>
</dbReference>
<keyword evidence="4" id="KW-0808">Transferase</keyword>
<dbReference type="InterPro" id="IPR050861">
    <property type="entry name" value="Dihydroxyacetone_Kinase"/>
</dbReference>
<comment type="pathway">
    <text evidence="2">Polyol metabolism; glycerol fermentation; glycerone phosphate from glycerol (oxidative route): step 2/2.</text>
</comment>
<dbReference type="SMART" id="SM01120">
    <property type="entry name" value="Dak2"/>
    <property type="match status" value="1"/>
</dbReference>
<dbReference type="Gene3D" id="1.25.40.340">
    <property type="match status" value="1"/>
</dbReference>
<comment type="caution">
    <text evidence="13">The sequence shown here is derived from an EMBL/GenBank/DDBJ whole genome shotgun (WGS) entry which is preliminary data.</text>
</comment>
<dbReference type="AlphaFoldDB" id="A0A9P7GHJ6"/>
<evidence type="ECO:0000259" key="11">
    <source>
        <dbReference type="PROSITE" id="PS51480"/>
    </source>
</evidence>
<dbReference type="GO" id="GO:0005829">
    <property type="term" value="C:cytosol"/>
    <property type="evidence" value="ECO:0007669"/>
    <property type="project" value="TreeGrafter"/>
</dbReference>
<dbReference type="PROSITE" id="PS51481">
    <property type="entry name" value="DHAK"/>
    <property type="match status" value="1"/>
</dbReference>
<comment type="catalytic activity">
    <reaction evidence="10">
        <text>dihydroxyacetone + ATP = dihydroxyacetone phosphate + ADP + H(+)</text>
        <dbReference type="Rhea" id="RHEA:15773"/>
        <dbReference type="ChEBI" id="CHEBI:15378"/>
        <dbReference type="ChEBI" id="CHEBI:16016"/>
        <dbReference type="ChEBI" id="CHEBI:30616"/>
        <dbReference type="ChEBI" id="CHEBI:57642"/>
        <dbReference type="ChEBI" id="CHEBI:456216"/>
        <dbReference type="EC" id="2.7.1.29"/>
    </reaction>
</comment>
<keyword evidence="5" id="KW-0547">Nucleotide-binding</keyword>
<evidence type="ECO:0000313" key="13">
    <source>
        <dbReference type="EMBL" id="KAG5650709.1"/>
    </source>
</evidence>
<dbReference type="Gene3D" id="3.30.1180.20">
    <property type="entry name" value="Dihydroxyacetone kinase, domain 2"/>
    <property type="match status" value="1"/>
</dbReference>
<evidence type="ECO:0000256" key="7">
    <source>
        <dbReference type="ARBA" id="ARBA00022798"/>
    </source>
</evidence>
<proteinExistence type="inferred from homology"/>
<comment type="function">
    <text evidence="1">Catalyzes both the phosphorylation of dihydroxyacetone and of glyceraldehyde.</text>
</comment>
<keyword evidence="6" id="KW-0418">Kinase</keyword>
<organism evidence="13 14">
    <name type="scientific">Sphagnurus paluster</name>
    <dbReference type="NCBI Taxonomy" id="117069"/>
    <lineage>
        <taxon>Eukaryota</taxon>
        <taxon>Fungi</taxon>
        <taxon>Dikarya</taxon>
        <taxon>Basidiomycota</taxon>
        <taxon>Agaricomycotina</taxon>
        <taxon>Agaricomycetes</taxon>
        <taxon>Agaricomycetidae</taxon>
        <taxon>Agaricales</taxon>
        <taxon>Tricholomatineae</taxon>
        <taxon>Lyophyllaceae</taxon>
        <taxon>Sphagnurus</taxon>
    </lineage>
</organism>
<keyword evidence="14" id="KW-1185">Reference proteome</keyword>
<evidence type="ECO:0000256" key="3">
    <source>
        <dbReference type="ARBA" id="ARBA00008757"/>
    </source>
</evidence>
<comment type="catalytic activity">
    <reaction evidence="9">
        <text>D-glyceraldehyde + ATP = D-glyceraldehyde 3-phosphate + ADP + H(+)</text>
        <dbReference type="Rhea" id="RHEA:13941"/>
        <dbReference type="ChEBI" id="CHEBI:15378"/>
        <dbReference type="ChEBI" id="CHEBI:17378"/>
        <dbReference type="ChEBI" id="CHEBI:30616"/>
        <dbReference type="ChEBI" id="CHEBI:59776"/>
        <dbReference type="ChEBI" id="CHEBI:456216"/>
        <dbReference type="EC" id="2.7.1.28"/>
    </reaction>
</comment>
<dbReference type="SUPFAM" id="SSF101473">
    <property type="entry name" value="DhaL-like"/>
    <property type="match status" value="1"/>
</dbReference>
<evidence type="ECO:0000256" key="2">
    <source>
        <dbReference type="ARBA" id="ARBA00004778"/>
    </source>
</evidence>
<keyword evidence="7" id="KW-0319">Glycerol metabolism</keyword>
<dbReference type="FunFam" id="3.40.50.10440:FF:000001">
    <property type="entry name" value="Dihydroxyacetone kinase, DhaK subunit"/>
    <property type="match status" value="1"/>
</dbReference>
<evidence type="ECO:0000256" key="8">
    <source>
        <dbReference type="ARBA" id="ARBA00022840"/>
    </source>
</evidence>
<evidence type="ECO:0000256" key="9">
    <source>
        <dbReference type="ARBA" id="ARBA00047974"/>
    </source>
</evidence>
<dbReference type="InterPro" id="IPR036117">
    <property type="entry name" value="DhaL_dom_sf"/>
</dbReference>
<evidence type="ECO:0000256" key="10">
    <source>
        <dbReference type="ARBA" id="ARBA00048898"/>
    </source>
</evidence>
<feature type="domain" description="DhaK" evidence="12">
    <location>
        <begin position="11"/>
        <end position="381"/>
    </location>
</feature>
<dbReference type="Proteomes" id="UP000717328">
    <property type="component" value="Unassembled WGS sequence"/>
</dbReference>
<dbReference type="GO" id="GO:0004371">
    <property type="term" value="F:glycerone kinase activity"/>
    <property type="evidence" value="ECO:0007669"/>
    <property type="project" value="UniProtKB-EC"/>
</dbReference>
<keyword evidence="8" id="KW-0067">ATP-binding</keyword>
<dbReference type="Pfam" id="PF02734">
    <property type="entry name" value="Dak2"/>
    <property type="match status" value="1"/>
</dbReference>
<dbReference type="EMBL" id="JABCKI010000381">
    <property type="protein sequence ID" value="KAG5650709.1"/>
    <property type="molecule type" value="Genomic_DNA"/>
</dbReference>
<reference evidence="13" key="2">
    <citation type="submission" date="2021-10" db="EMBL/GenBank/DDBJ databases">
        <title>Phylogenomics reveals ancestral predisposition of the termite-cultivated fungus Termitomyces towards a domesticated lifestyle.</title>
        <authorList>
            <person name="Auxier B."/>
            <person name="Grum-Grzhimaylo A."/>
            <person name="Cardenas M.E."/>
            <person name="Lodge J.D."/>
            <person name="Laessoe T."/>
            <person name="Pedersen O."/>
            <person name="Smith M.E."/>
            <person name="Kuyper T.W."/>
            <person name="Franco-Molano E.A."/>
            <person name="Baroni T.J."/>
            <person name="Aanen D.K."/>
        </authorList>
    </citation>
    <scope>NUCLEOTIDE SEQUENCE</scope>
    <source>
        <strain evidence="13">D49</strain>
    </source>
</reference>
<evidence type="ECO:0000256" key="1">
    <source>
        <dbReference type="ARBA" id="ARBA00003264"/>
    </source>
</evidence>
<feature type="domain" description="DhaL" evidence="11">
    <location>
        <begin position="313"/>
        <end position="539"/>
    </location>
</feature>
<protein>
    <recommendedName>
        <fullName evidence="15">Dihydroxyacetone kinase</fullName>
    </recommendedName>
</protein>
<dbReference type="PANTHER" id="PTHR28629:SF14">
    <property type="entry name" value="DIHYDROXYACETONE KINASE 1"/>
    <property type="match status" value="1"/>
</dbReference>
<name>A0A9P7GHJ6_9AGAR</name>
<evidence type="ECO:0000313" key="14">
    <source>
        <dbReference type="Proteomes" id="UP000717328"/>
    </source>
</evidence>
<dbReference type="InterPro" id="IPR004007">
    <property type="entry name" value="DhaL_dom"/>
</dbReference>
<evidence type="ECO:0000256" key="4">
    <source>
        <dbReference type="ARBA" id="ARBA00022679"/>
    </source>
</evidence>
<evidence type="ECO:0000256" key="6">
    <source>
        <dbReference type="ARBA" id="ARBA00022777"/>
    </source>
</evidence>
<gene>
    <name evidence="13" type="ORF">H0H81_011305</name>
</gene>
<evidence type="ECO:0008006" key="15">
    <source>
        <dbReference type="Google" id="ProtNLM"/>
    </source>
</evidence>
<dbReference type="PROSITE" id="PS51480">
    <property type="entry name" value="DHAL"/>
    <property type="match status" value="1"/>
</dbReference>
<accession>A0A9P7GHJ6</accession>
<dbReference type="InterPro" id="IPR004006">
    <property type="entry name" value="DhaK_dom"/>
</dbReference>
<dbReference type="SUPFAM" id="SSF82549">
    <property type="entry name" value="DAK1/DegV-like"/>
    <property type="match status" value="1"/>
</dbReference>
<reference evidence="13" key="1">
    <citation type="submission" date="2021-02" db="EMBL/GenBank/DDBJ databases">
        <authorList>
            <person name="Nieuwenhuis M."/>
            <person name="Van De Peppel L.J.J."/>
        </authorList>
    </citation>
    <scope>NUCLEOTIDE SEQUENCE</scope>
    <source>
        <strain evidence="13">D49</strain>
    </source>
</reference>
<sequence>MSIQNKHFLNDPSSLVLDSLRGLCAINPKLVLDEKNKSGFLPLEFSRNESKRRLWLVVYLGTHDRSKVALLCGGGSGHEPAHAGFVGEGILTGAVCGSVFASPNASQVRRGIELIESEKGTVIIVKNYTGDVLNFGLAKEQYASLHPEQANQVKFVIVGDDVAVGKTQGSIVGRRGLAGTVLVYKIAGALASRGESLEKVYNIAQWVASNVATIGVGLDHCHVPGTAKSSSHLQDSEIEIGMGIHNESGNRRLHPNPPLNELIPELLDLLTSTTDPERSFLPFQGQEKLDETTPTQSLLLSLLDEQADAPGWKWSSHVAPSAKPQLAKPAPQIIRRAFEAPLKAADPASFKASIERACSAVIGAEPEITRMDTIAGDAVLKKLSQNTISGEDLVGSVIAIAQVAEETMGGTSGALYSIFFFALAQGLQSQPNIGIFTKNTVWCNALTYALNQLYTYTRARPPSRTLVDPLAAFIEAFAQNSGADPVEALNAAVSAAERTRDIEAKAGRSAYVEGNRLKQERVADPGAWGVKTILESLLN</sequence>
<dbReference type="OrthoDB" id="1724672at2759"/>
<evidence type="ECO:0000259" key="12">
    <source>
        <dbReference type="PROSITE" id="PS51481"/>
    </source>
</evidence>
<dbReference type="PANTHER" id="PTHR28629">
    <property type="entry name" value="TRIOKINASE/FMN CYCLASE"/>
    <property type="match status" value="1"/>
</dbReference>
<comment type="similarity">
    <text evidence="3">Belongs to the dihydroxyacetone kinase (DAK) family.</text>
</comment>